<dbReference type="EMBL" id="CM009290">
    <property type="protein sequence ID" value="PNT54638.1"/>
    <property type="molecule type" value="Genomic_DNA"/>
</dbReference>
<keyword evidence="2" id="KW-1185">Reference proteome</keyword>
<gene>
    <name evidence="1" type="ORF">POPTR_001G151000</name>
</gene>
<proteinExistence type="predicted"/>
<dbReference type="InParanoid" id="A0A2K2BXY9"/>
<evidence type="ECO:0000313" key="2">
    <source>
        <dbReference type="Proteomes" id="UP000006729"/>
    </source>
</evidence>
<name>A0A2K2BXY9_POPTR</name>
<organism evidence="1 2">
    <name type="scientific">Populus trichocarpa</name>
    <name type="common">Western balsam poplar</name>
    <name type="synonym">Populus balsamifera subsp. trichocarpa</name>
    <dbReference type="NCBI Taxonomy" id="3694"/>
    <lineage>
        <taxon>Eukaryota</taxon>
        <taxon>Viridiplantae</taxon>
        <taxon>Streptophyta</taxon>
        <taxon>Embryophyta</taxon>
        <taxon>Tracheophyta</taxon>
        <taxon>Spermatophyta</taxon>
        <taxon>Magnoliopsida</taxon>
        <taxon>eudicotyledons</taxon>
        <taxon>Gunneridae</taxon>
        <taxon>Pentapetalae</taxon>
        <taxon>rosids</taxon>
        <taxon>fabids</taxon>
        <taxon>Malpighiales</taxon>
        <taxon>Salicaceae</taxon>
        <taxon>Saliceae</taxon>
        <taxon>Populus</taxon>
    </lineage>
</organism>
<protein>
    <submittedName>
        <fullName evidence="1">Uncharacterized protein</fullName>
    </submittedName>
</protein>
<dbReference type="AlphaFoldDB" id="A0A2K2BXY9"/>
<accession>A0A2K2BXY9</accession>
<evidence type="ECO:0000313" key="1">
    <source>
        <dbReference type="EMBL" id="PNT54638.1"/>
    </source>
</evidence>
<reference evidence="1 2" key="1">
    <citation type="journal article" date="2006" name="Science">
        <title>The genome of black cottonwood, Populus trichocarpa (Torr. &amp; Gray).</title>
        <authorList>
            <person name="Tuskan G.A."/>
            <person name="Difazio S."/>
            <person name="Jansson S."/>
            <person name="Bohlmann J."/>
            <person name="Grigoriev I."/>
            <person name="Hellsten U."/>
            <person name="Putnam N."/>
            <person name="Ralph S."/>
            <person name="Rombauts S."/>
            <person name="Salamov A."/>
            <person name="Schein J."/>
            <person name="Sterck L."/>
            <person name="Aerts A."/>
            <person name="Bhalerao R.R."/>
            <person name="Bhalerao R.P."/>
            <person name="Blaudez D."/>
            <person name="Boerjan W."/>
            <person name="Brun A."/>
            <person name="Brunner A."/>
            <person name="Busov V."/>
            <person name="Campbell M."/>
            <person name="Carlson J."/>
            <person name="Chalot M."/>
            <person name="Chapman J."/>
            <person name="Chen G.L."/>
            <person name="Cooper D."/>
            <person name="Coutinho P.M."/>
            <person name="Couturier J."/>
            <person name="Covert S."/>
            <person name="Cronk Q."/>
            <person name="Cunningham R."/>
            <person name="Davis J."/>
            <person name="Degroeve S."/>
            <person name="Dejardin A."/>
            <person name="Depamphilis C."/>
            <person name="Detter J."/>
            <person name="Dirks B."/>
            <person name="Dubchak I."/>
            <person name="Duplessis S."/>
            <person name="Ehlting J."/>
            <person name="Ellis B."/>
            <person name="Gendler K."/>
            <person name="Goodstein D."/>
            <person name="Gribskov M."/>
            <person name="Grimwood J."/>
            <person name="Groover A."/>
            <person name="Gunter L."/>
            <person name="Hamberger B."/>
            <person name="Heinze B."/>
            <person name="Helariutta Y."/>
            <person name="Henrissat B."/>
            <person name="Holligan D."/>
            <person name="Holt R."/>
            <person name="Huang W."/>
            <person name="Islam-Faridi N."/>
            <person name="Jones S."/>
            <person name="Jones-Rhoades M."/>
            <person name="Jorgensen R."/>
            <person name="Joshi C."/>
            <person name="Kangasjarvi J."/>
            <person name="Karlsson J."/>
            <person name="Kelleher C."/>
            <person name="Kirkpatrick R."/>
            <person name="Kirst M."/>
            <person name="Kohler A."/>
            <person name="Kalluri U."/>
            <person name="Larimer F."/>
            <person name="Leebens-Mack J."/>
            <person name="Leple J.C."/>
            <person name="Locascio P."/>
            <person name="Lou Y."/>
            <person name="Lucas S."/>
            <person name="Martin F."/>
            <person name="Montanini B."/>
            <person name="Napoli C."/>
            <person name="Nelson D.R."/>
            <person name="Nelson C."/>
            <person name="Nieminen K."/>
            <person name="Nilsson O."/>
            <person name="Pereda V."/>
            <person name="Peter G."/>
            <person name="Philippe R."/>
            <person name="Pilate G."/>
            <person name="Poliakov A."/>
            <person name="Razumovskaya J."/>
            <person name="Richardson P."/>
            <person name="Rinaldi C."/>
            <person name="Ritland K."/>
            <person name="Rouze P."/>
            <person name="Ryaboy D."/>
            <person name="Schmutz J."/>
            <person name="Schrader J."/>
            <person name="Segerman B."/>
            <person name="Shin H."/>
            <person name="Siddiqui A."/>
            <person name="Sterky F."/>
            <person name="Terry A."/>
            <person name="Tsai C.J."/>
            <person name="Uberbacher E."/>
            <person name="Unneberg P."/>
            <person name="Vahala J."/>
            <person name="Wall K."/>
            <person name="Wessler S."/>
            <person name="Yang G."/>
            <person name="Yin T."/>
            <person name="Douglas C."/>
            <person name="Marra M."/>
            <person name="Sandberg G."/>
            <person name="Van de Peer Y."/>
            <person name="Rokhsar D."/>
        </authorList>
    </citation>
    <scope>NUCLEOTIDE SEQUENCE [LARGE SCALE GENOMIC DNA]</scope>
    <source>
        <strain evidence="2">cv. Nisqually</strain>
    </source>
</reference>
<sequence length="66" mass="7754">MDCSSIRVFLHYYLNKIWRPKDNTPALGVTRRKKKNTLFVNYSIKNKKNCFLVNKVGNACNTLLFD</sequence>
<dbReference type="Proteomes" id="UP000006729">
    <property type="component" value="Chromosome 1"/>
</dbReference>